<evidence type="ECO:0000313" key="11">
    <source>
        <dbReference type="Proteomes" id="UP000789390"/>
    </source>
</evidence>
<keyword evidence="1" id="KW-0479">Metal-binding</keyword>
<dbReference type="PROSITE" id="PS01360">
    <property type="entry name" value="ZF_MYND_1"/>
    <property type="match status" value="1"/>
</dbReference>
<evidence type="ECO:0000256" key="1">
    <source>
        <dbReference type="ARBA" id="ARBA00022723"/>
    </source>
</evidence>
<proteinExistence type="predicted"/>
<organism evidence="10 11">
    <name type="scientific">Daphnia galeata</name>
    <dbReference type="NCBI Taxonomy" id="27404"/>
    <lineage>
        <taxon>Eukaryota</taxon>
        <taxon>Metazoa</taxon>
        <taxon>Ecdysozoa</taxon>
        <taxon>Arthropoda</taxon>
        <taxon>Crustacea</taxon>
        <taxon>Branchiopoda</taxon>
        <taxon>Diplostraca</taxon>
        <taxon>Cladocera</taxon>
        <taxon>Anomopoda</taxon>
        <taxon>Daphniidae</taxon>
        <taxon>Daphnia</taxon>
    </lineage>
</organism>
<reference evidence="10" key="1">
    <citation type="submission" date="2021-11" db="EMBL/GenBank/DDBJ databases">
        <authorList>
            <person name="Schell T."/>
        </authorList>
    </citation>
    <scope>NUCLEOTIDE SEQUENCE</scope>
    <source>
        <strain evidence="10">M5</strain>
    </source>
</reference>
<dbReference type="SUPFAM" id="SSF144232">
    <property type="entry name" value="HIT/MYND zinc finger-like"/>
    <property type="match status" value="1"/>
</dbReference>
<dbReference type="PROSITE" id="PS50865">
    <property type="entry name" value="ZF_MYND_2"/>
    <property type="match status" value="1"/>
</dbReference>
<dbReference type="InterPro" id="IPR002893">
    <property type="entry name" value="Znf_MYND"/>
</dbReference>
<dbReference type="InterPro" id="IPR027974">
    <property type="entry name" value="DUF4470"/>
</dbReference>
<dbReference type="PANTHER" id="PTHR10237">
    <property type="entry name" value="DEFORMED EPIDERMAL AUTOREGULATORY FACTOR 1 HOMOLOG SUPPRESSIN"/>
    <property type="match status" value="1"/>
</dbReference>
<evidence type="ECO:0000259" key="9">
    <source>
        <dbReference type="PROSITE" id="PS50865"/>
    </source>
</evidence>
<dbReference type="InterPro" id="IPR024119">
    <property type="entry name" value="TF_DEAF-1"/>
</dbReference>
<gene>
    <name evidence="10" type="ORF">DGAL_LOCUS8842</name>
</gene>
<keyword evidence="2 8" id="KW-0863">Zinc-finger</keyword>
<dbReference type="Pfam" id="PF14737">
    <property type="entry name" value="DUF4470"/>
    <property type="match status" value="1"/>
</dbReference>
<sequence>MLSPSRKCHLPSSPCYSFSNYSIENFLEEYHGSTCDIPIKVLILSCGDLPFAIKSTSLCSNQKISNITVTDVSAMTMARNVLFAKIITDIKFDPDSDENLQYLWNIWYNMEWSSGTKERFLRDITDLSKGNFSDHLKIPAENDMSILKNVWNFWISSVSEMNLTSMQEIHQQRYESIINHIHGLVSNKTSKQENNVYKPTLAEVWEWMIAQTKAHIDQNTSRNAEEMRIYFETGNCFPDKEKMICVNPTLLEPETGHWALISSVSPFEIYFNLKQLPAQGDFLDSCKRGLCNQVKSYQKWIQESTLNFHIGDPLELCYRMTWTEPFNIVDCSKLPCQIGLANILNAGRLVLADDPHAVLLTESSPWRENTADIRYDSSKEFVEESLGTSIQMIPSLFGLVLINHVLLGNTLPLKTSWRSSVHLYWKHCPNFTNMRIENTGAISDFFEALQTKIFSELEVSKSNIFDSSFTPLTYCYLVSSFTARVDLLETSRESLEQPSLHPSLQLAWKTLHLWMNGGTILQLKIILKPTSKEDGGLRLILANQNDKHFIDNFGLRRDGCDIIVSFMLLEDHRLDLENTIAYLISGNAHVTSSCSLAHASTTILDVSAPFTRKADSTAFLTCQEFEGFYHVDLPGIKQEDMILSTDRQPPAEAAHQVTLLAGEICQELTFPWPFKVADVHSSCETETNHVRLILPKSTNEPHPYEWKDRKKWDISSLSLWNTKSLLKDLNYHLCCQFQCRDLKHQMLNETEDETTRTTSYLKGVREIIRTLFQSTAIDGNILYVIRSKDDPKLKNLWFIRVHLPVLISPSGAPMLLLTANDHRLAQKLVDRGELEQTKATEDFKRIFVEGVSSSEVCPIFVNSEEEEGVLRYLLRLNSTKIITNAWPIEQLPVGENSPWLATFVSPCYADQTGTEAEMEDLVATTNRISIQTQEEKNAILKEQALEPSVCSKCKQIKENLKRCSRCRSVKYCSVDCQRSDWTSHKSSCL</sequence>
<dbReference type="Gene3D" id="6.10.140.2220">
    <property type="match status" value="1"/>
</dbReference>
<evidence type="ECO:0000256" key="2">
    <source>
        <dbReference type="ARBA" id="ARBA00022771"/>
    </source>
</evidence>
<dbReference type="OrthoDB" id="5958408at2759"/>
<dbReference type="PANTHER" id="PTHR10237:SF1">
    <property type="entry name" value="DEFORMED EPIDERMAL AUTOREGULATORY FACTOR 1 HOMOLOG"/>
    <property type="match status" value="1"/>
</dbReference>
<evidence type="ECO:0000256" key="6">
    <source>
        <dbReference type="ARBA" id="ARBA00023163"/>
    </source>
</evidence>
<keyword evidence="11" id="KW-1185">Reference proteome</keyword>
<evidence type="ECO:0000256" key="7">
    <source>
        <dbReference type="ARBA" id="ARBA00023242"/>
    </source>
</evidence>
<comment type="caution">
    <text evidence="10">The sequence shown here is derived from an EMBL/GenBank/DDBJ whole genome shotgun (WGS) entry which is preliminary data.</text>
</comment>
<keyword evidence="5" id="KW-0238">DNA-binding</keyword>
<feature type="domain" description="MYND-type" evidence="9">
    <location>
        <begin position="950"/>
        <end position="988"/>
    </location>
</feature>
<protein>
    <recommendedName>
        <fullName evidence="9">MYND-type domain-containing protein</fullName>
    </recommendedName>
</protein>
<dbReference type="GO" id="GO:0000981">
    <property type="term" value="F:DNA-binding transcription factor activity, RNA polymerase II-specific"/>
    <property type="evidence" value="ECO:0007669"/>
    <property type="project" value="TreeGrafter"/>
</dbReference>
<evidence type="ECO:0000256" key="3">
    <source>
        <dbReference type="ARBA" id="ARBA00022833"/>
    </source>
</evidence>
<dbReference type="GO" id="GO:0003677">
    <property type="term" value="F:DNA binding"/>
    <property type="evidence" value="ECO:0007669"/>
    <property type="project" value="UniProtKB-KW"/>
</dbReference>
<dbReference type="Pfam" id="PF01753">
    <property type="entry name" value="zf-MYND"/>
    <property type="match status" value="1"/>
</dbReference>
<keyword evidence="3" id="KW-0862">Zinc</keyword>
<evidence type="ECO:0000256" key="5">
    <source>
        <dbReference type="ARBA" id="ARBA00023125"/>
    </source>
</evidence>
<dbReference type="Proteomes" id="UP000789390">
    <property type="component" value="Unassembled WGS sequence"/>
</dbReference>
<dbReference type="AlphaFoldDB" id="A0A8J2WIN1"/>
<dbReference type="GO" id="GO:0005634">
    <property type="term" value="C:nucleus"/>
    <property type="evidence" value="ECO:0007669"/>
    <property type="project" value="TreeGrafter"/>
</dbReference>
<dbReference type="EMBL" id="CAKKLH010000201">
    <property type="protein sequence ID" value="CAH0105771.1"/>
    <property type="molecule type" value="Genomic_DNA"/>
</dbReference>
<keyword evidence="6" id="KW-0804">Transcription</keyword>
<name>A0A8J2WIN1_9CRUS</name>
<evidence type="ECO:0000256" key="8">
    <source>
        <dbReference type="PROSITE-ProRule" id="PRU00134"/>
    </source>
</evidence>
<accession>A0A8J2WIN1</accession>
<keyword evidence="7" id="KW-0539">Nucleus</keyword>
<keyword evidence="4" id="KW-0805">Transcription regulation</keyword>
<evidence type="ECO:0000313" key="10">
    <source>
        <dbReference type="EMBL" id="CAH0105771.1"/>
    </source>
</evidence>
<evidence type="ECO:0000256" key="4">
    <source>
        <dbReference type="ARBA" id="ARBA00023015"/>
    </source>
</evidence>
<dbReference type="GO" id="GO:0008270">
    <property type="term" value="F:zinc ion binding"/>
    <property type="evidence" value="ECO:0007669"/>
    <property type="project" value="UniProtKB-KW"/>
</dbReference>